<dbReference type="InterPro" id="IPR052082">
    <property type="entry name" value="Myelin_sheath_structural"/>
</dbReference>
<sequence length="2468" mass="268271">MSGTPSELATSEMPVSEPGVEDGEATPVAKLPSFPPYPPYSTEVAPPSVAETIIAGHGLRLQHKSVPRKPLKPPPKPAKPRGPKATDVKMAKSAIRAHARCLRKHGAILTDRLEHISKPTRRTIINLWREHAYTLPPETIARLRSMLDADEPFKPDQAYEYFINLRKTRKKATATSRVNAIKKDMLTMVGEKRFVWARNATVAFARGIQQRLSRPGRYALADGMLRLSNIILDDICGYMHMKTPSRRCTHPKARFMMEIADKVAVWIDEILSESDDRMLMMDFDEDDEVERFFEDEVRPEGEPHDKDKSPLLASPAATDGVVTPEPVPGLGPIPVSVPGSPTAEAIPGGTTLAAAIPLAAGTPLDAATPLGDATPLSAATSLAASTPLAAATPLAASTTPQSAQTPATTTTPGDQTPLSTTTSGATTNYFLFTDILGGSKGDDDGFTDEFLDMMSFGEGRPPLLNLGKMKDAFDVLMTEMDQKGDQKLVSHGKFNFTYQEAAKALKDANNFKATEYSVKVANKINNKLTELVKEVTPPELTRNMKDVYDYHFFIRLERAEGLESDHDDPNLSQEIHATMTELVKNQFPEDMKKEMDGIVDVSSKYLSQAAVDDNDRGPVFDFLIKNLIEHGDQPFSDIFPLTTSSAAAHILQTAPELWYAKPDPATVDKMKAALHNAIDPNTPEHMAKDMKRASPLFIHCLFNDTNLSVKRSQTFDLFVHDNGILTGVIEQCANYLSAFIRDREAPDLITHLHIKDIADEGKTNLTKDMKNVTPDALQAPMAGGIAGDRYPKSLLASMEKSMGKKPLYKYRSYGQSYAEAADVLQHGGPSVTPESQQPTEPASDLAQKSLTESKHRLLVSEGLSYDDIHPTKSTKELGFEIATEMKKTLPKQVAPDVAAGLEDTIDKAATQIAKHAGGQGIVEESSKFLAGPPPETNAEKKEVLQDLLAAKGDQILDEAGPYKITYQEAGEALKHAPAGVNKAHDEQKKEEMIKKIEAVLPDKKMAAAYKEPITEGAAHLADVVTGRGEAMEVIQDSLNKKKDKPFLDVGSFKKTHGQIAELLKNAPNLHGEKASPVLMENVEHQLNVLPKEVPADKPLAKQHMKGGLGAQELAELDKSGFNEEAKAASEALRRTAQEDFVKHDKTSGVTSKAKIKDGTENKPHTPDGVTVGPDGKLYSPDGKLYVPDGKVIGPDGKVYGPDGKAHTPDGVTVGPDGKLYSPDGKLYVPDGKVIGPDGKVYGPDGKAHTPDGVTVGPDGKLYDPDGKLYVPDGNVIGPDGKVYGPDGKAHTPDGVTIGPDGKAHTPDGVTVGRDGKLYSPDGKLYVPDCKVIGPDGKVYGPDGKVHTPDGVTVGPDGKLYSPDGKLYVPDGKVIGPDGKVYGPDGKVYTPDGVTVGPDGKLYSPDGKLYVPDGKVIGPDGKVYGPDGKAHTPDGVTVGPDGKLYNPDGKLYVPDGNVIGPDGKVYGPDGKAHTPDGATIGPDGKAHTPDGVTVGRDGKLYSPDGKLYIPDGKVIGPDGKVYGPDGKAHTPDGVTVGPDGKLYSPDGKLYVPVGKVIGPDGKVYGPDGKAHTPDGVTVGRDGKLYSPDGKLYVPDGKVIGPDGKVYGPDGKAHTPDGVTVGPDGKLYSPDGKLYIPDGNVIGPDGKVYGPDGKAHIPDGVTVGPDGKLYSPDGKLYVPGGVMSGPGGVIQDSGVAYGPDGVRTGGSTTYSTASYGPSPESLGYPPLRGETKEQRQRRLAEAEAYRKYEESERRRLGDKEYFRRQEERLRREMEAGGPGKYRGGALGAGIQSITEFICIDYDKEHESALDILHEQLKAHGSEIFYQQPQTILTHAQASEWLSWPMPIKVDEVVKNSTDTARLHKKFEKKLNALVNNVTPPHLADCMQGYNALVNDALISEMQKRGNEILSEVEGAAESYFFASQRLKKVDSLEVQEPCYKIATDVNKKLDDMIKVRPLPRKLNMIMKAVIAEAAALLTSYIMLQGSKTAALNELVQEITKAGDGVLLRHGPLRKSFKEGADLLLGKNADELVVSNPDPVVARKIQIKLDKCMEGKIPPQHMELMNEVIQVCKCYKNVFVQCELWCDEILRRVTRPCCTCSRHVSVQALQDLAPGEILRTTPGSSRVFAPGVEISIAPCPKMAKRKRKDSPAASHTASPTSDNENQNPITSYVMYSTSHKRFGYDSMQASTSSCGSPSRTPMSLSPLQLSKRPSPVKAIWQDIHTGNVNFYQQQQEQMQAYEAENKKRLHGDHQPSVSEFSSSSNNEFGQSSRSESPVNTCLSPQLTSPMISNIHMSDTSKICSSSRTPITSTDQMADWHAMMVSLMWNLQAWRDWIQEIFDHALTYHNTPSTRDTWSSFQRRITTEALQWRQYSVFCHQLTTRLHTRYKDKEVMCNAEVRWVAWRAGAVDGRTVKVAPGVYVGRVHYRGNHLLGAVYEPHYRCHVVIFGRPFAFNCYELLMLTRDEETFL</sequence>
<dbReference type="PANTHER" id="PTHR23348">
    <property type="entry name" value="PERIAXIN/AHNAK"/>
    <property type="match status" value="1"/>
</dbReference>
<feature type="compositionally biased region" description="Low complexity" evidence="3">
    <location>
        <begin position="2148"/>
        <end position="2158"/>
    </location>
</feature>
<feature type="region of interest" description="Disordered" evidence="3">
    <location>
        <begin position="2242"/>
        <end position="2277"/>
    </location>
</feature>
<evidence type="ECO:0000313" key="4">
    <source>
        <dbReference type="EMBL" id="KAH9631519.1"/>
    </source>
</evidence>
<dbReference type="Proteomes" id="UP000814243">
    <property type="component" value="Unassembled WGS sequence"/>
</dbReference>
<feature type="compositionally biased region" description="Polar residues" evidence="3">
    <location>
        <begin position="2185"/>
        <end position="2205"/>
    </location>
</feature>
<dbReference type="GO" id="GO:0005737">
    <property type="term" value="C:cytoplasm"/>
    <property type="evidence" value="ECO:0007669"/>
    <property type="project" value="TreeGrafter"/>
</dbReference>
<feature type="compositionally biased region" description="Low complexity" evidence="3">
    <location>
        <begin position="1707"/>
        <end position="1717"/>
    </location>
</feature>
<feature type="compositionally biased region" description="Basic and acidic residues" evidence="3">
    <location>
        <begin position="297"/>
        <end position="309"/>
    </location>
</feature>
<feature type="region of interest" description="Disordered" evidence="3">
    <location>
        <begin position="825"/>
        <end position="846"/>
    </location>
</feature>
<feature type="region of interest" description="Disordered" evidence="3">
    <location>
        <begin position="2137"/>
        <end position="2165"/>
    </location>
</feature>
<feature type="region of interest" description="Disordered" evidence="3">
    <location>
        <begin position="2185"/>
        <end position="2207"/>
    </location>
</feature>
<feature type="region of interest" description="Disordered" evidence="3">
    <location>
        <begin position="297"/>
        <end position="321"/>
    </location>
</feature>
<feature type="region of interest" description="Disordered" evidence="3">
    <location>
        <begin position="1707"/>
        <end position="1731"/>
    </location>
</feature>
<reference evidence="4" key="1">
    <citation type="journal article" date="2021" name="G3 (Bethesda)">
        <title>Genome and transcriptome analysis of the beet armyworm Spodoptera exigua reveals targets for pest control. .</title>
        <authorList>
            <person name="Simon S."/>
            <person name="Breeschoten T."/>
            <person name="Jansen H.J."/>
            <person name="Dirks R.P."/>
            <person name="Schranz M.E."/>
            <person name="Ros V.I.D."/>
        </authorList>
    </citation>
    <scope>NUCLEOTIDE SEQUENCE</scope>
    <source>
        <strain evidence="4">TB_SE_WUR_2020</strain>
    </source>
</reference>
<evidence type="ECO:0000256" key="3">
    <source>
        <dbReference type="SAM" id="MobiDB-lite"/>
    </source>
</evidence>
<dbReference type="InterPro" id="IPR011042">
    <property type="entry name" value="6-blade_b-propeller_TolB-like"/>
</dbReference>
<feature type="region of interest" description="Disordered" evidence="3">
    <location>
        <begin position="1474"/>
        <end position="1498"/>
    </location>
</feature>
<dbReference type="EMBL" id="JACEFF010000758">
    <property type="protein sequence ID" value="KAH9631519.1"/>
    <property type="molecule type" value="Genomic_DNA"/>
</dbReference>
<proteinExistence type="predicted"/>
<accession>A0A922SBT7</accession>
<dbReference type="CDD" id="cd05819">
    <property type="entry name" value="NHL"/>
    <property type="match status" value="2"/>
</dbReference>
<feature type="compositionally biased region" description="Low complexity" evidence="3">
    <location>
        <begin position="2253"/>
        <end position="2271"/>
    </location>
</feature>
<comment type="caution">
    <text evidence="4">The sequence shown here is derived from an EMBL/GenBank/DDBJ whole genome shotgun (WGS) entry which is preliminary data.</text>
</comment>
<name>A0A922SBT7_SPOEX</name>
<keyword evidence="2" id="KW-0539">Nucleus</keyword>
<dbReference type="PANTHER" id="PTHR23348:SF16">
    <property type="entry name" value="LEUCINE RICH REPEAT FAMILY PROTEIN"/>
    <property type="match status" value="1"/>
</dbReference>
<dbReference type="Gene3D" id="2.120.10.30">
    <property type="entry name" value="TolB, C-terminal domain"/>
    <property type="match status" value="2"/>
</dbReference>
<feature type="compositionally biased region" description="Basic residues" evidence="3">
    <location>
        <begin position="60"/>
        <end position="71"/>
    </location>
</feature>
<feature type="compositionally biased region" description="Polar residues" evidence="3">
    <location>
        <begin position="832"/>
        <end position="846"/>
    </location>
</feature>
<organism evidence="4 5">
    <name type="scientific">Spodoptera exigua</name>
    <name type="common">Beet armyworm</name>
    <name type="synonym">Noctua fulgens</name>
    <dbReference type="NCBI Taxonomy" id="7107"/>
    <lineage>
        <taxon>Eukaryota</taxon>
        <taxon>Metazoa</taxon>
        <taxon>Ecdysozoa</taxon>
        <taxon>Arthropoda</taxon>
        <taxon>Hexapoda</taxon>
        <taxon>Insecta</taxon>
        <taxon>Pterygota</taxon>
        <taxon>Neoptera</taxon>
        <taxon>Endopterygota</taxon>
        <taxon>Lepidoptera</taxon>
        <taxon>Glossata</taxon>
        <taxon>Ditrysia</taxon>
        <taxon>Noctuoidea</taxon>
        <taxon>Noctuidae</taxon>
        <taxon>Amphipyrinae</taxon>
        <taxon>Spodoptera</taxon>
    </lineage>
</organism>
<feature type="region of interest" description="Disordered" evidence="3">
    <location>
        <begin position="393"/>
        <end position="422"/>
    </location>
</feature>
<comment type="subcellular location">
    <subcellularLocation>
        <location evidence="1">Nucleus</location>
    </subcellularLocation>
</comment>
<evidence type="ECO:0000313" key="5">
    <source>
        <dbReference type="Proteomes" id="UP000814243"/>
    </source>
</evidence>
<evidence type="ECO:0000256" key="1">
    <source>
        <dbReference type="ARBA" id="ARBA00004123"/>
    </source>
</evidence>
<evidence type="ECO:0000256" key="2">
    <source>
        <dbReference type="ARBA" id="ARBA00023242"/>
    </source>
</evidence>
<gene>
    <name evidence="4" type="ORF">HF086_004680</name>
</gene>
<feature type="region of interest" description="Disordered" evidence="3">
    <location>
        <begin position="58"/>
        <end position="87"/>
    </location>
</feature>
<dbReference type="GO" id="GO:0005634">
    <property type="term" value="C:nucleus"/>
    <property type="evidence" value="ECO:0007669"/>
    <property type="project" value="UniProtKB-SubCell"/>
</dbReference>
<feature type="region of interest" description="Disordered" evidence="3">
    <location>
        <begin position="1292"/>
        <end position="1315"/>
    </location>
</feature>
<feature type="region of interest" description="Disordered" evidence="3">
    <location>
        <begin position="1"/>
        <end position="43"/>
    </location>
</feature>
<dbReference type="GO" id="GO:0043484">
    <property type="term" value="P:regulation of RNA splicing"/>
    <property type="evidence" value="ECO:0007669"/>
    <property type="project" value="TreeGrafter"/>
</dbReference>
<feature type="compositionally biased region" description="Basic and acidic residues" evidence="3">
    <location>
        <begin position="1154"/>
        <end position="1165"/>
    </location>
</feature>
<dbReference type="SUPFAM" id="SSF63829">
    <property type="entry name" value="Calcium-dependent phosphotriesterase"/>
    <property type="match status" value="1"/>
</dbReference>
<feature type="region of interest" description="Disordered" evidence="3">
    <location>
        <begin position="1142"/>
        <end position="1180"/>
    </location>
</feature>
<protein>
    <submittedName>
        <fullName evidence="4">Uncharacterized protein</fullName>
    </submittedName>
</protein>